<dbReference type="AlphaFoldDB" id="A0A443J6N4"/>
<sequence length="59" mass="6826">MVIFRMRRGDRIKILLWEAGDREGYIPKCYGRHGDHPVVDVSGYAGVEKIPFCLIRECC</sequence>
<name>A0A443J6N4_9RHOB</name>
<reference evidence="1 2" key="1">
    <citation type="submission" date="2019-01" db="EMBL/GenBank/DDBJ databases">
        <title>Sinorhodobacter populi sp. nov. isolated from the symptomatic bark tissue of Populus euramericana canker.</title>
        <authorList>
            <person name="Xu G."/>
        </authorList>
    </citation>
    <scope>NUCLEOTIDE SEQUENCE [LARGE SCALE GENOMIC DNA]</scope>
    <source>
        <strain evidence="1 2">SK2B-1</strain>
    </source>
</reference>
<proteinExistence type="predicted"/>
<evidence type="ECO:0000313" key="1">
    <source>
        <dbReference type="EMBL" id="RWR16070.1"/>
    </source>
</evidence>
<dbReference type="RefSeq" id="WP_128210596.1">
    <property type="nucleotide sequence ID" value="NZ_JBHRSO010000056.1"/>
</dbReference>
<dbReference type="EMBL" id="SAUZ01000054">
    <property type="protein sequence ID" value="RWR16070.1"/>
    <property type="molecule type" value="Genomic_DNA"/>
</dbReference>
<comment type="caution">
    <text evidence="1">The sequence shown here is derived from an EMBL/GenBank/DDBJ whole genome shotgun (WGS) entry which is preliminary data.</text>
</comment>
<protein>
    <submittedName>
        <fullName evidence="1">Uncharacterized protein</fullName>
    </submittedName>
</protein>
<accession>A0A443J6N4</accession>
<evidence type="ECO:0000313" key="2">
    <source>
        <dbReference type="Proteomes" id="UP000284476"/>
    </source>
</evidence>
<dbReference type="Proteomes" id="UP000284476">
    <property type="component" value="Unassembled WGS sequence"/>
</dbReference>
<organism evidence="1 2">
    <name type="scientific">Paenirhodobacter populi</name>
    <dbReference type="NCBI Taxonomy" id="2306993"/>
    <lineage>
        <taxon>Bacteria</taxon>
        <taxon>Pseudomonadati</taxon>
        <taxon>Pseudomonadota</taxon>
        <taxon>Alphaproteobacteria</taxon>
        <taxon>Rhodobacterales</taxon>
        <taxon>Rhodobacter group</taxon>
        <taxon>Paenirhodobacter</taxon>
    </lineage>
</organism>
<reference evidence="1 2" key="2">
    <citation type="submission" date="2019-01" db="EMBL/GenBank/DDBJ databases">
        <authorList>
            <person name="Li Y."/>
        </authorList>
    </citation>
    <scope>NUCLEOTIDE SEQUENCE [LARGE SCALE GENOMIC DNA]</scope>
    <source>
        <strain evidence="1 2">SK2B-1</strain>
    </source>
</reference>
<gene>
    <name evidence="1" type="ORF">D2T30_22425</name>
</gene>